<accession>A0AAV7MJV1</accession>
<keyword evidence="3" id="KW-1185">Reference proteome</keyword>
<evidence type="ECO:0000313" key="3">
    <source>
        <dbReference type="Proteomes" id="UP001066276"/>
    </source>
</evidence>
<name>A0AAV7MJV1_PLEWA</name>
<dbReference type="Proteomes" id="UP001066276">
    <property type="component" value="Chromosome 9"/>
</dbReference>
<feature type="region of interest" description="Disordered" evidence="1">
    <location>
        <begin position="122"/>
        <end position="144"/>
    </location>
</feature>
<comment type="caution">
    <text evidence="2">The sequence shown here is derived from an EMBL/GenBank/DDBJ whole genome shotgun (WGS) entry which is preliminary data.</text>
</comment>
<gene>
    <name evidence="2" type="ORF">NDU88_001486</name>
</gene>
<evidence type="ECO:0000313" key="2">
    <source>
        <dbReference type="EMBL" id="KAJ1104071.1"/>
    </source>
</evidence>
<sequence>MSAPIQFTGARHVEEMQEKNESEFEEGLVPEECVSQTAASATMSKAGSIMSGHILLQLEAEDRQAVWDMKVRLVTLALEERKLATKETKAAAELSVEESKLTLALEVMKVLLAHETSQRQLALGAKKASESSEDGESDSEVPRKGKSVHILKYFGPYYDPGGR</sequence>
<dbReference type="EMBL" id="JANPWB010000013">
    <property type="protein sequence ID" value="KAJ1104071.1"/>
    <property type="molecule type" value="Genomic_DNA"/>
</dbReference>
<proteinExistence type="predicted"/>
<evidence type="ECO:0000256" key="1">
    <source>
        <dbReference type="SAM" id="MobiDB-lite"/>
    </source>
</evidence>
<dbReference type="AlphaFoldDB" id="A0AAV7MJV1"/>
<organism evidence="2 3">
    <name type="scientific">Pleurodeles waltl</name>
    <name type="common">Iberian ribbed newt</name>
    <dbReference type="NCBI Taxonomy" id="8319"/>
    <lineage>
        <taxon>Eukaryota</taxon>
        <taxon>Metazoa</taxon>
        <taxon>Chordata</taxon>
        <taxon>Craniata</taxon>
        <taxon>Vertebrata</taxon>
        <taxon>Euteleostomi</taxon>
        <taxon>Amphibia</taxon>
        <taxon>Batrachia</taxon>
        <taxon>Caudata</taxon>
        <taxon>Salamandroidea</taxon>
        <taxon>Salamandridae</taxon>
        <taxon>Pleurodelinae</taxon>
        <taxon>Pleurodeles</taxon>
    </lineage>
</organism>
<reference evidence="2" key="1">
    <citation type="journal article" date="2022" name="bioRxiv">
        <title>Sequencing and chromosome-scale assembly of the giantPleurodeles waltlgenome.</title>
        <authorList>
            <person name="Brown T."/>
            <person name="Elewa A."/>
            <person name="Iarovenko S."/>
            <person name="Subramanian E."/>
            <person name="Araus A.J."/>
            <person name="Petzold A."/>
            <person name="Susuki M."/>
            <person name="Suzuki K.-i.T."/>
            <person name="Hayashi T."/>
            <person name="Toyoda A."/>
            <person name="Oliveira C."/>
            <person name="Osipova E."/>
            <person name="Leigh N.D."/>
            <person name="Simon A."/>
            <person name="Yun M.H."/>
        </authorList>
    </citation>
    <scope>NUCLEOTIDE SEQUENCE</scope>
    <source>
        <strain evidence="2">20211129_DDA</strain>
        <tissue evidence="2">Liver</tissue>
    </source>
</reference>
<protein>
    <submittedName>
        <fullName evidence="2">Uncharacterized protein</fullName>
    </submittedName>
</protein>